<feature type="region of interest" description="Disordered" evidence="1">
    <location>
        <begin position="110"/>
        <end position="143"/>
    </location>
</feature>
<sequence length="358" mass="41355">MLKTISMTVFIILQSIPIGDYSIGTRVFQFLLSSDTKIRDQEYLRNAMEQGSVNNENLSRRKRKGSDEGFEEPNRKHLKMCPNITCIEAVSETKTEHFVIPKENNEAKQCIQNSNLKDTDAEGSDQDDSVHQKSEMKNVQTGRFSGETTECLEKSLPVQLCSFAKTTTTDDLPCISSAQNTETEANICQNEDELSKDTTELKEDPKDAKEKKDEYLYRLLRFDEKIRRGLYPKDIRSKTSLKEHIERGSRGIKSRFISCCKTISGLKKLASYTNEFHLVRLVVRINITKLDPRNVNVIDLTDESVRLKYFKSNKRAWRLASKFDEVILEPKRYIPRYCIEKIGTVKDQSFTKYQNIIM</sequence>
<proteinExistence type="predicted"/>
<reference evidence="2" key="1">
    <citation type="submission" date="2022-08" db="UniProtKB">
        <authorList>
            <consortium name="EnsemblMetazoa"/>
        </authorList>
    </citation>
    <scope>IDENTIFICATION</scope>
    <source>
        <strain evidence="2">05x7-T-G4-1.051#20</strain>
    </source>
</reference>
<dbReference type="Proteomes" id="UP000005408">
    <property type="component" value="Unassembled WGS sequence"/>
</dbReference>
<accession>A0A8W8NNQ6</accession>
<feature type="region of interest" description="Disordered" evidence="1">
    <location>
        <begin position="49"/>
        <end position="74"/>
    </location>
</feature>
<dbReference type="EnsemblMetazoa" id="G8338.1">
    <property type="protein sequence ID" value="G8338.1:cds"/>
    <property type="gene ID" value="G8338"/>
</dbReference>
<evidence type="ECO:0000256" key="1">
    <source>
        <dbReference type="SAM" id="MobiDB-lite"/>
    </source>
</evidence>
<evidence type="ECO:0000313" key="3">
    <source>
        <dbReference type="Proteomes" id="UP000005408"/>
    </source>
</evidence>
<feature type="compositionally biased region" description="Basic and acidic residues" evidence="1">
    <location>
        <begin position="193"/>
        <end position="207"/>
    </location>
</feature>
<dbReference type="AlphaFoldDB" id="A0A8W8NNQ6"/>
<evidence type="ECO:0000313" key="2">
    <source>
        <dbReference type="EnsemblMetazoa" id="G8338.1:cds"/>
    </source>
</evidence>
<feature type="region of interest" description="Disordered" evidence="1">
    <location>
        <begin position="185"/>
        <end position="207"/>
    </location>
</feature>
<name>A0A8W8NNQ6_MAGGI</name>
<protein>
    <submittedName>
        <fullName evidence="2">Uncharacterized protein</fullName>
    </submittedName>
</protein>
<organism evidence="2 3">
    <name type="scientific">Magallana gigas</name>
    <name type="common">Pacific oyster</name>
    <name type="synonym">Crassostrea gigas</name>
    <dbReference type="NCBI Taxonomy" id="29159"/>
    <lineage>
        <taxon>Eukaryota</taxon>
        <taxon>Metazoa</taxon>
        <taxon>Spiralia</taxon>
        <taxon>Lophotrochozoa</taxon>
        <taxon>Mollusca</taxon>
        <taxon>Bivalvia</taxon>
        <taxon>Autobranchia</taxon>
        <taxon>Pteriomorphia</taxon>
        <taxon>Ostreida</taxon>
        <taxon>Ostreoidea</taxon>
        <taxon>Ostreidae</taxon>
        <taxon>Magallana</taxon>
    </lineage>
</organism>
<keyword evidence="3" id="KW-1185">Reference proteome</keyword>